<feature type="region of interest" description="Disordered" evidence="1">
    <location>
        <begin position="61"/>
        <end position="128"/>
    </location>
</feature>
<evidence type="ECO:0000313" key="2">
    <source>
        <dbReference type="EMBL" id="ATY67384.1"/>
    </source>
</evidence>
<dbReference type="SUPFAM" id="SSF52317">
    <property type="entry name" value="Class I glutamine amidotransferase-like"/>
    <property type="match status" value="1"/>
</dbReference>
<dbReference type="PANTHER" id="PTHR43068:SF1">
    <property type="entry name" value="SLR1854 PROTEIN"/>
    <property type="match status" value="1"/>
</dbReference>
<dbReference type="InterPro" id="IPR029062">
    <property type="entry name" value="Class_I_gatase-like"/>
</dbReference>
<dbReference type="EMBL" id="CP023328">
    <property type="protein sequence ID" value="ATY67384.1"/>
    <property type="molecule type" value="Genomic_DNA"/>
</dbReference>
<name>A0A2H4SWA6_CORMI</name>
<dbReference type="PANTHER" id="PTHR43068">
    <property type="entry name" value="SLR1854 PROTEIN"/>
    <property type="match status" value="1"/>
</dbReference>
<dbReference type="OrthoDB" id="543156at2759"/>
<dbReference type="InterPro" id="IPR032633">
    <property type="entry name" value="ThiJ-like"/>
</dbReference>
<dbReference type="Pfam" id="PF17124">
    <property type="entry name" value="ThiJ_like"/>
    <property type="match status" value="1"/>
</dbReference>
<dbReference type="AlphaFoldDB" id="A0A2H4SWA6"/>
<dbReference type="VEuPathDB" id="FungiDB:A9K55_000460"/>
<feature type="compositionally biased region" description="Pro residues" evidence="1">
    <location>
        <begin position="105"/>
        <end position="124"/>
    </location>
</feature>
<evidence type="ECO:0000313" key="3">
    <source>
        <dbReference type="Proteomes" id="UP000323067"/>
    </source>
</evidence>
<proteinExistence type="predicted"/>
<accession>A0A2H4SWA6</accession>
<dbReference type="Gene3D" id="3.40.50.880">
    <property type="match status" value="1"/>
</dbReference>
<reference evidence="2 3" key="1">
    <citation type="journal article" date="2017" name="BMC Genomics">
        <title>Chromosome level assembly and secondary metabolite potential of the parasitic fungus Cordyceps militaris.</title>
        <authorList>
            <person name="Kramer G.J."/>
            <person name="Nodwell J.R."/>
        </authorList>
    </citation>
    <scope>NUCLEOTIDE SEQUENCE [LARGE SCALE GENOMIC DNA]</scope>
    <source>
        <strain evidence="2 3">ATCC 34164</strain>
    </source>
</reference>
<evidence type="ECO:0000256" key="1">
    <source>
        <dbReference type="SAM" id="MobiDB-lite"/>
    </source>
</evidence>
<protein>
    <submittedName>
        <fullName evidence="2">ThiJ/PfpI family protein</fullName>
    </submittedName>
</protein>
<dbReference type="Proteomes" id="UP000323067">
    <property type="component" value="Chromosome i"/>
</dbReference>
<organism evidence="2 3">
    <name type="scientific">Cordyceps militaris</name>
    <name type="common">Caterpillar fungus</name>
    <name type="synonym">Clavaria militaris</name>
    <dbReference type="NCBI Taxonomy" id="73501"/>
    <lineage>
        <taxon>Eukaryota</taxon>
        <taxon>Fungi</taxon>
        <taxon>Dikarya</taxon>
        <taxon>Ascomycota</taxon>
        <taxon>Pezizomycotina</taxon>
        <taxon>Sordariomycetes</taxon>
        <taxon>Hypocreomycetidae</taxon>
        <taxon>Hypocreales</taxon>
        <taxon>Cordycipitaceae</taxon>
        <taxon>Cordyceps</taxon>
    </lineage>
</organism>
<sequence>MAKVVFLMADYGHDPSGELSTGNSLARPLISSYRDGRALYRVQGSWISHYIRHRNWKRSTMRHQDARGHYPSYSRAPSPPSPTKCGTYIKRRAPKGPSSRSTRPWPRPPSGPPPHLGPTPPSPSPRYDLVFLPGGHDKGVRQVIDADAVHALLATYFPQTKKPSKKAVGAVCHGVMVLSETKSSDGTSVLHGVTTTALPTRFEQLAFWGTRLFLGDYYKTYGAGSDNVEESVTKVLEKPQDFKNSLAPAPFVVEDDKYNYISARFPGDVDLLGEKLVALVKSNTA</sequence>
<gene>
    <name evidence="2" type="ORF">A9K55_000460</name>
</gene>
<dbReference type="VEuPathDB" id="FungiDB:CCM_09086"/>